<keyword evidence="1" id="KW-0175">Coiled coil</keyword>
<reference evidence="2" key="1">
    <citation type="journal article" date="2020" name="Nature">
        <title>Giant virus diversity and host interactions through global metagenomics.</title>
        <authorList>
            <person name="Schulz F."/>
            <person name="Roux S."/>
            <person name="Paez-Espino D."/>
            <person name="Jungbluth S."/>
            <person name="Walsh D.A."/>
            <person name="Denef V.J."/>
            <person name="McMahon K.D."/>
            <person name="Konstantinidis K.T."/>
            <person name="Eloe-Fadrosh E.A."/>
            <person name="Kyrpides N.C."/>
            <person name="Woyke T."/>
        </authorList>
    </citation>
    <scope>NUCLEOTIDE SEQUENCE</scope>
    <source>
        <strain evidence="2">GVMAG-M-3300025699-48</strain>
    </source>
</reference>
<evidence type="ECO:0000256" key="1">
    <source>
        <dbReference type="SAM" id="Coils"/>
    </source>
</evidence>
<organism evidence="2">
    <name type="scientific">viral metagenome</name>
    <dbReference type="NCBI Taxonomy" id="1070528"/>
    <lineage>
        <taxon>unclassified sequences</taxon>
        <taxon>metagenomes</taxon>
        <taxon>organismal metagenomes</taxon>
    </lineage>
</organism>
<proteinExistence type="predicted"/>
<evidence type="ECO:0000313" key="2">
    <source>
        <dbReference type="EMBL" id="QHT99310.1"/>
    </source>
</evidence>
<feature type="coiled-coil region" evidence="1">
    <location>
        <begin position="622"/>
        <end position="649"/>
    </location>
</feature>
<protein>
    <submittedName>
        <fullName evidence="2">Uncharacterized protein</fullName>
    </submittedName>
</protein>
<dbReference type="EMBL" id="MN740307">
    <property type="protein sequence ID" value="QHT99310.1"/>
    <property type="molecule type" value="Genomic_DNA"/>
</dbReference>
<sequence length="2035" mass="238321">MDTSTVPDEINKLQSNSSITLELGDIIELISPANDIMHESTVFIKYIDNNFIQLINVSTLKEYQLNIDENGFITDESIIQVNLLSRSDEKGYVRQNNLLPNTWINIHIGGEIPAIITGEIANIEEDMLEIITYPELKTIFIDFKYQGIPLDIPIEQIIIREKPNTLKHIKSLSLIKQGLEDGEEYEVPDEEFASIQFTDSGDSIINIPDGKTEQDIHDVLNDLYLDANSIVTDDLGDIAQVIERPENEQQYGIDIQVNDMMNELLSTIPNTKRTKHVMDNIHNLIEKYKLLRKQFSKFDNNQNIYDIQKNGDYYKPLIQNILKMNTRLNWLLPIVKLEKKIYNNNHTEINDVVIEETNTSIREIESLQNNYYNPNSQDDLRDYILMQRRIQDIMNPMNSTTDNCIYSTQVLCDIEAVIDNLDDFNSTVYTKAGLSKRQYIIQRYNLGLTRLDNTLLKNGKSIYTRTSMTPNDMMCLKSLVTLPYPVIRFSSINLPTTSIMDRASLHNNYLLLFRTLRKNTDITPHVISNFEKELDHEKMDENTKQTILDGIHEFILDNSNTENNNNNFEKFLECIIPTTRVLIRIFRNHIKNKLTMVSVVKELEPFMIYSDNITYSHYKEIRFHIKEQIKELKQNLDKKYNEFSKIKNKKYNIIKTPNVLLRLLNDKKDVIDNLFQIYKIDNKNNKDFNNTTTNEILYHMLNVDNSTLYMNTITTILISLMTPNNLVSILNEPILDDMTDVERIKPTDCTKRYLSKKYNSIKELQKDNDVDTIYFDEEYDDTPYDILDKYKTEQEKLEPNIFVDFLTENLIQKHDYPKNLATDMAKTIIAKKQEITDGNYAVLEIKPTLKEGIDKSKLTNNDKESIDMEADIRKKIQYYKRLKNNWIIDNEIEENSFKDTKDIFCNISEECFYNKKDKICDSNDANKIRIRDQHKDNLINEFDKRYHRSVDELEKELEDKIAYHIKLLKRNNMLREVREYKYNNLAYEIGKTCNNRDIIKSPHIHLRNLIMGNNDFTSKHHEICDFVDQHCREPMIEQLNELPNWLYCKDTNTPLFPISIFKLANTVVSGRDYAQKLDEICNEYGILSDNGDSIVDKYSGEFLRKLDFSTEEGFDEAGFRITTHSILEKDLGITTMSNVKDISKIFNDELTETIYNIANTLSKNMNISIDSIQDYIIQISNELISKHIISESSYKIRSETAIKKNGKQLGPYANYRNETIIIIVTSVLFVSIQTAIPSFTVNKTFPGCVKSITGYPLTGIEDISGIKYIACVLHKSKSSVKPWNSLQKLNVEKITMRLTEVIANYIMKKTEFEELYTKKHQHLILNPDKVIPKEHNITKWHNFMPPVVSYSIVKSLNSVSGDFKNELLETIKKGSLSQNNMISVLNSRISFFGYGLIELINNIVKKENLLMKSSSEIPFLENSCCNENPDLIKPLMYFNDKDANIKVLIKKVRNMIKLQKYIKDITMAPSFFHTESTRLNHPDLPNGRMDENIYATVFAYCNFDKKLPIPENLKFICNEKPDDYQKTWSLLEKIEFMKRNGKRYDVDTLNNLMKVINEKNIVSINYDNDVNIINNIVELLDHLDNIDSSLFDNRFRQHLRLVLNQYNPKQMRDTYSDEMNNFTDYLSTCNYNMYKKIMNFFDEHGNLTNTQYDHLNKYLMNLSVWNIDTPNQTENIHDNGLYTVSQFIQNSIVMITKVYPKILINNSKFFNKVPKHWDLAKDHVIDVDKFINKYYEKLDSFRNDEPLIELLQEVENIMTDINIFIKNIPVQTDIKREIINEKGEKQIISFYSLFNKDTIHLLFNYCFYLTLCNYINVCDKSNIIQTDVNNNKNIRRNANIDMQDTALNMQATSNVDENQESITEIQIYTDNANIHLKSRVASLLYTFLQIDIANKNEINYSYDDVIRKVNLAKEREKKGFVDYLGNMSIENRKAEDLMKKYRLGKWNVGQQSGLFKYNKDTYTRERSEMMEQLTEDVMGNMHNVVNEMRTSIYDLELQEEEYMDNQEQQETNIDNLNEDYADGVVYDEDQDDNFD</sequence>
<name>A0A6C0J3F0_9ZZZZ</name>
<accession>A0A6C0J3F0</accession>